<evidence type="ECO:0000256" key="3">
    <source>
        <dbReference type="ARBA" id="ARBA00019758"/>
    </source>
</evidence>
<dbReference type="RefSeq" id="WP_168081629.1">
    <property type="nucleotide sequence ID" value="NZ_JAAVJI010000002.1"/>
</dbReference>
<sequence length="476" mass="54225">MSDFKKEVISPNMSYHDNKVVIHTDQSSTNHGYKIVSGEFRVTDFHITPGQDPEGFNHIGMIKTFGPDGEISFRVGRKGSEHVAVRFKSIVNSRNNTFNDLPAELNFAFLGTLKLVLKGGEFTDNHSIIIDDIVFAQGHDFVSNNWWCGGKKAEYIGDHTINCVGIDETVNSKCSIDLLRGGNDENTVMLRNFWDFYGADWMEDFQDKKLGYLTLPGSHDSGMSETSHCTFPIVVPSYTKTQDFSVETQLIHGVRYFDLRIDYDHDKLVTYHREGPWGCNGEGLVKILASVSLFLFNHPTETVILKFSHIRDYEDHYEEDTKRRISELVSTYFRGSAYVTSLPNPNILERTVGELAGKAVYVYDYDEYIDPSIGNFRYGENSGHFKVYDVYSNASSYEAMKADQLSKWKQYNKPGEGRLFLLSWTLTPISQESRAANEKLKEVLSQEVPSRSRPGIVYMDFVSAAYTKEVVRLNYQ</sequence>
<evidence type="ECO:0000256" key="1">
    <source>
        <dbReference type="ARBA" id="ARBA00001316"/>
    </source>
</evidence>
<feature type="domain" description="Phosphatidylinositol-specific phospholipase C X" evidence="6">
    <location>
        <begin position="206"/>
        <end position="350"/>
    </location>
</feature>
<dbReference type="PANTHER" id="PTHR13593:SF113">
    <property type="entry name" value="SI:DKEY-266F7.9"/>
    <property type="match status" value="1"/>
</dbReference>
<dbReference type="InterPro" id="IPR000909">
    <property type="entry name" value="PLipase_C_PInositol-sp_X_dom"/>
</dbReference>
<dbReference type="SMART" id="SM00148">
    <property type="entry name" value="PLCXc"/>
    <property type="match status" value="1"/>
</dbReference>
<organism evidence="7 8">
    <name type="scientific">Pseudomonas quercus</name>
    <dbReference type="NCBI Taxonomy" id="2722792"/>
    <lineage>
        <taxon>Bacteria</taxon>
        <taxon>Pseudomonadati</taxon>
        <taxon>Pseudomonadota</taxon>
        <taxon>Gammaproteobacteria</taxon>
        <taxon>Pseudomonadales</taxon>
        <taxon>Pseudomonadaceae</taxon>
        <taxon>Pseudomonas</taxon>
    </lineage>
</organism>
<dbReference type="PROSITE" id="PS50007">
    <property type="entry name" value="PIPLC_X_DOMAIN"/>
    <property type="match status" value="1"/>
</dbReference>
<proteinExistence type="predicted"/>
<evidence type="ECO:0000259" key="6">
    <source>
        <dbReference type="SMART" id="SM00148"/>
    </source>
</evidence>
<gene>
    <name evidence="7" type="ORF">HBH25_03600</name>
</gene>
<keyword evidence="8" id="KW-1185">Reference proteome</keyword>
<dbReference type="Proteomes" id="UP000746535">
    <property type="component" value="Unassembled WGS sequence"/>
</dbReference>
<dbReference type="SUPFAM" id="SSF51695">
    <property type="entry name" value="PLC-like phosphodiesterases"/>
    <property type="match status" value="1"/>
</dbReference>
<comment type="caution">
    <text evidence="7">The sequence shown here is derived from an EMBL/GenBank/DDBJ whole genome shotgun (WGS) entry which is preliminary data.</text>
</comment>
<dbReference type="EMBL" id="JAAVJI010000002">
    <property type="protein sequence ID" value="NJO99944.1"/>
    <property type="molecule type" value="Genomic_DNA"/>
</dbReference>
<dbReference type="InterPro" id="IPR051057">
    <property type="entry name" value="PI-PLC_domain"/>
</dbReference>
<dbReference type="Pfam" id="PF00388">
    <property type="entry name" value="PI-PLC-X"/>
    <property type="match status" value="1"/>
</dbReference>
<dbReference type="Gene3D" id="3.20.20.190">
    <property type="entry name" value="Phosphatidylinositol (PI) phosphodiesterase"/>
    <property type="match status" value="1"/>
</dbReference>
<name>A0ABX0Y9G6_9PSED</name>
<evidence type="ECO:0000256" key="2">
    <source>
        <dbReference type="ARBA" id="ARBA00012581"/>
    </source>
</evidence>
<evidence type="ECO:0000313" key="8">
    <source>
        <dbReference type="Proteomes" id="UP000746535"/>
    </source>
</evidence>
<evidence type="ECO:0000313" key="7">
    <source>
        <dbReference type="EMBL" id="NJO99944.1"/>
    </source>
</evidence>
<reference evidence="7 8" key="1">
    <citation type="submission" date="2020-03" db="EMBL/GenBank/DDBJ databases">
        <authorList>
            <person name="Wang L."/>
            <person name="He N."/>
            <person name="Li Y."/>
            <person name="Fang Y."/>
            <person name="Zhang F."/>
        </authorList>
    </citation>
    <scope>NUCLEOTIDE SEQUENCE [LARGE SCALE GENOMIC DNA]</scope>
    <source>
        <strain evidence="8">hsmgli-8</strain>
    </source>
</reference>
<dbReference type="PANTHER" id="PTHR13593">
    <property type="match status" value="1"/>
</dbReference>
<evidence type="ECO:0000256" key="5">
    <source>
        <dbReference type="ARBA" id="ARBA00030782"/>
    </source>
</evidence>
<evidence type="ECO:0000256" key="4">
    <source>
        <dbReference type="ARBA" id="ARBA00030474"/>
    </source>
</evidence>
<dbReference type="InterPro" id="IPR017946">
    <property type="entry name" value="PLC-like_Pdiesterase_TIM-brl"/>
</dbReference>
<accession>A0ABX0Y9G6</accession>
<protein>
    <recommendedName>
        <fullName evidence="3">1-phosphatidylinositol phosphodiesterase</fullName>
        <ecNumber evidence="2">4.6.1.13</ecNumber>
    </recommendedName>
    <alternativeName>
        <fullName evidence="4">Phosphatidylinositol diacylglycerol-lyase</fullName>
    </alternativeName>
    <alternativeName>
        <fullName evidence="5">Phosphatidylinositol-specific phospholipase C</fullName>
    </alternativeName>
</protein>
<dbReference type="EC" id="4.6.1.13" evidence="2"/>
<comment type="catalytic activity">
    <reaction evidence="1">
        <text>a 1,2-diacyl-sn-glycero-3-phospho-(1D-myo-inositol) = 1D-myo-inositol 1,2-cyclic phosphate + a 1,2-diacyl-sn-glycerol</text>
        <dbReference type="Rhea" id="RHEA:17093"/>
        <dbReference type="ChEBI" id="CHEBI:17815"/>
        <dbReference type="ChEBI" id="CHEBI:57880"/>
        <dbReference type="ChEBI" id="CHEBI:58484"/>
        <dbReference type="EC" id="4.6.1.13"/>
    </reaction>
</comment>